<keyword evidence="9 10" id="KW-0961">Cell wall biogenesis/degradation</keyword>
<dbReference type="GO" id="GO:0008766">
    <property type="term" value="F:UDP-N-acetylmuramoylalanyl-D-glutamyl-2,6-diaminopimelate-D-alanyl-D-alanine ligase activity"/>
    <property type="evidence" value="ECO:0007669"/>
    <property type="project" value="RHEA"/>
</dbReference>
<feature type="domain" description="Mur ligase C-terminal" evidence="13">
    <location>
        <begin position="332"/>
        <end position="446"/>
    </location>
</feature>
<dbReference type="RefSeq" id="WP_109252953.1">
    <property type="nucleotide sequence ID" value="NZ_QEXV01000003.1"/>
</dbReference>
<dbReference type="GO" id="GO:0071555">
    <property type="term" value="P:cell wall organization"/>
    <property type="evidence" value="ECO:0007669"/>
    <property type="project" value="UniProtKB-KW"/>
</dbReference>
<dbReference type="Pfam" id="PF01225">
    <property type="entry name" value="Mur_ligase"/>
    <property type="match status" value="1"/>
</dbReference>
<proteinExistence type="inferred from homology"/>
<comment type="catalytic activity">
    <reaction evidence="10 11">
        <text>D-alanyl-D-alanine + UDP-N-acetyl-alpha-D-muramoyl-L-alanyl-gamma-D-glutamyl-meso-2,6-diaminopimelate + ATP = UDP-N-acetyl-alpha-D-muramoyl-L-alanyl-gamma-D-glutamyl-meso-2,6-diaminopimeloyl-D-alanyl-D-alanine + ADP + phosphate + H(+)</text>
        <dbReference type="Rhea" id="RHEA:28374"/>
        <dbReference type="ChEBI" id="CHEBI:15378"/>
        <dbReference type="ChEBI" id="CHEBI:30616"/>
        <dbReference type="ChEBI" id="CHEBI:43474"/>
        <dbReference type="ChEBI" id="CHEBI:57822"/>
        <dbReference type="ChEBI" id="CHEBI:61386"/>
        <dbReference type="ChEBI" id="CHEBI:83905"/>
        <dbReference type="ChEBI" id="CHEBI:456216"/>
        <dbReference type="EC" id="6.3.2.10"/>
    </reaction>
</comment>
<evidence type="ECO:0000256" key="3">
    <source>
        <dbReference type="ARBA" id="ARBA00022618"/>
    </source>
</evidence>
<evidence type="ECO:0000256" key="10">
    <source>
        <dbReference type="HAMAP-Rule" id="MF_02019"/>
    </source>
</evidence>
<dbReference type="GO" id="GO:0051301">
    <property type="term" value="P:cell division"/>
    <property type="evidence" value="ECO:0007669"/>
    <property type="project" value="UniProtKB-KW"/>
</dbReference>
<feature type="domain" description="Mur ligase central" evidence="14">
    <location>
        <begin position="106"/>
        <end position="296"/>
    </location>
</feature>
<dbReference type="NCBIfam" id="TIGR01143">
    <property type="entry name" value="murF"/>
    <property type="match status" value="1"/>
</dbReference>
<evidence type="ECO:0000313" key="15">
    <source>
        <dbReference type="EMBL" id="PWE17722.1"/>
    </source>
</evidence>
<dbReference type="GO" id="GO:0005524">
    <property type="term" value="F:ATP binding"/>
    <property type="evidence" value="ECO:0007669"/>
    <property type="project" value="UniProtKB-UniRule"/>
</dbReference>
<feature type="domain" description="Mur ligase N-terminal catalytic" evidence="12">
    <location>
        <begin position="28"/>
        <end position="80"/>
    </location>
</feature>
<dbReference type="Pfam" id="PF08245">
    <property type="entry name" value="Mur_ligase_M"/>
    <property type="match status" value="1"/>
</dbReference>
<accession>A0A2U2BUP3</accession>
<comment type="function">
    <text evidence="10 11">Involved in cell wall formation. Catalyzes the final step in the synthesis of UDP-N-acetylmuramoyl-pentapeptide, the precursor of murein.</text>
</comment>
<protein>
    <recommendedName>
        <fullName evidence="10 11">UDP-N-acetylmuramoyl-tripeptide--D-alanyl-D-alanine ligase</fullName>
        <ecNumber evidence="10 11">6.3.2.10</ecNumber>
    </recommendedName>
    <alternativeName>
        <fullName evidence="10">D-alanyl-D-alanine-adding enzyme</fullName>
    </alternativeName>
</protein>
<dbReference type="SUPFAM" id="SSF53623">
    <property type="entry name" value="MurD-like peptide ligases, catalytic domain"/>
    <property type="match status" value="1"/>
</dbReference>
<comment type="caution">
    <text evidence="15">The sequence shown here is derived from an EMBL/GenBank/DDBJ whole genome shotgun (WGS) entry which is preliminary data.</text>
</comment>
<keyword evidence="16" id="KW-1185">Reference proteome</keyword>
<comment type="subcellular location">
    <subcellularLocation>
        <location evidence="10 11">Cytoplasm</location>
    </subcellularLocation>
</comment>
<evidence type="ECO:0000256" key="4">
    <source>
        <dbReference type="ARBA" id="ARBA00022741"/>
    </source>
</evidence>
<gene>
    <name evidence="10" type="primary">murF</name>
    <name evidence="15" type="ORF">DDZ18_08685</name>
</gene>
<dbReference type="GO" id="GO:0047480">
    <property type="term" value="F:UDP-N-acetylmuramoyl-tripeptide-D-alanyl-D-alanine ligase activity"/>
    <property type="evidence" value="ECO:0007669"/>
    <property type="project" value="UniProtKB-UniRule"/>
</dbReference>
<dbReference type="InterPro" id="IPR000713">
    <property type="entry name" value="Mur_ligase_N"/>
</dbReference>
<dbReference type="InterPro" id="IPR036565">
    <property type="entry name" value="Mur-like_cat_sf"/>
</dbReference>
<evidence type="ECO:0000256" key="9">
    <source>
        <dbReference type="ARBA" id="ARBA00023316"/>
    </source>
</evidence>
<evidence type="ECO:0000256" key="1">
    <source>
        <dbReference type="ARBA" id="ARBA00022490"/>
    </source>
</evidence>
<organism evidence="15 16">
    <name type="scientific">Marinicauda salina</name>
    <dbReference type="NCBI Taxonomy" id="2135793"/>
    <lineage>
        <taxon>Bacteria</taxon>
        <taxon>Pseudomonadati</taxon>
        <taxon>Pseudomonadota</taxon>
        <taxon>Alphaproteobacteria</taxon>
        <taxon>Maricaulales</taxon>
        <taxon>Maricaulaceae</taxon>
        <taxon>Marinicauda</taxon>
    </lineage>
</organism>
<evidence type="ECO:0000259" key="12">
    <source>
        <dbReference type="Pfam" id="PF01225"/>
    </source>
</evidence>
<evidence type="ECO:0000256" key="2">
    <source>
        <dbReference type="ARBA" id="ARBA00022598"/>
    </source>
</evidence>
<dbReference type="AlphaFoldDB" id="A0A2U2BUP3"/>
<dbReference type="Pfam" id="PF02875">
    <property type="entry name" value="Mur_ligase_C"/>
    <property type="match status" value="1"/>
</dbReference>
<keyword evidence="6 10" id="KW-0133">Cell shape</keyword>
<keyword evidence="1 10" id="KW-0963">Cytoplasm</keyword>
<dbReference type="HAMAP" id="MF_02019">
    <property type="entry name" value="MurF"/>
    <property type="match status" value="1"/>
</dbReference>
<dbReference type="GO" id="GO:0005737">
    <property type="term" value="C:cytoplasm"/>
    <property type="evidence" value="ECO:0007669"/>
    <property type="project" value="UniProtKB-SubCell"/>
</dbReference>
<evidence type="ECO:0000256" key="7">
    <source>
        <dbReference type="ARBA" id="ARBA00022984"/>
    </source>
</evidence>
<dbReference type="InterPro" id="IPR035911">
    <property type="entry name" value="MurE/MurF_N"/>
</dbReference>
<keyword evidence="2 10" id="KW-0436">Ligase</keyword>
<comment type="pathway">
    <text evidence="10 11">Cell wall biogenesis; peptidoglycan biosynthesis.</text>
</comment>
<keyword evidence="3 10" id="KW-0132">Cell division</keyword>
<dbReference type="Gene3D" id="3.90.190.20">
    <property type="entry name" value="Mur ligase, C-terminal domain"/>
    <property type="match status" value="1"/>
</dbReference>
<name>A0A2U2BUP3_9PROT</name>
<feature type="binding site" evidence="10">
    <location>
        <begin position="108"/>
        <end position="114"/>
    </location>
    <ligand>
        <name>ATP</name>
        <dbReference type="ChEBI" id="CHEBI:30616"/>
    </ligand>
</feature>
<keyword evidence="4 10" id="KW-0547">Nucleotide-binding</keyword>
<dbReference type="InterPro" id="IPR005863">
    <property type="entry name" value="UDP-N-AcMur_synth"/>
</dbReference>
<dbReference type="InterPro" id="IPR036615">
    <property type="entry name" value="Mur_ligase_C_dom_sf"/>
</dbReference>
<dbReference type="InterPro" id="IPR004101">
    <property type="entry name" value="Mur_ligase_C"/>
</dbReference>
<evidence type="ECO:0000256" key="11">
    <source>
        <dbReference type="RuleBase" id="RU004136"/>
    </source>
</evidence>
<dbReference type="GO" id="GO:0009252">
    <property type="term" value="P:peptidoglycan biosynthetic process"/>
    <property type="evidence" value="ECO:0007669"/>
    <property type="project" value="UniProtKB-UniRule"/>
</dbReference>
<evidence type="ECO:0000256" key="8">
    <source>
        <dbReference type="ARBA" id="ARBA00023306"/>
    </source>
</evidence>
<dbReference type="UniPathway" id="UPA00219"/>
<dbReference type="OrthoDB" id="9800958at2"/>
<evidence type="ECO:0000259" key="14">
    <source>
        <dbReference type="Pfam" id="PF08245"/>
    </source>
</evidence>
<keyword evidence="7 10" id="KW-0573">Peptidoglycan synthesis</keyword>
<dbReference type="SUPFAM" id="SSF63418">
    <property type="entry name" value="MurE/MurF N-terminal domain"/>
    <property type="match status" value="1"/>
</dbReference>
<dbReference type="Gene3D" id="3.40.1390.10">
    <property type="entry name" value="MurE/MurF, N-terminal domain"/>
    <property type="match status" value="1"/>
</dbReference>
<dbReference type="EC" id="6.3.2.10" evidence="10 11"/>
<evidence type="ECO:0000256" key="5">
    <source>
        <dbReference type="ARBA" id="ARBA00022840"/>
    </source>
</evidence>
<dbReference type="InterPro" id="IPR051046">
    <property type="entry name" value="MurCDEF_CellWall_CoF430Synth"/>
</dbReference>
<dbReference type="PANTHER" id="PTHR43024">
    <property type="entry name" value="UDP-N-ACETYLMURAMOYL-TRIPEPTIDE--D-ALANYL-D-ALANINE LIGASE"/>
    <property type="match status" value="1"/>
</dbReference>
<keyword evidence="5 10" id="KW-0067">ATP-binding</keyword>
<reference evidence="16" key="1">
    <citation type="submission" date="2018-05" db="EMBL/GenBank/DDBJ databases">
        <authorList>
            <person name="Liu B.-T."/>
        </authorList>
    </citation>
    <scope>NUCLEOTIDE SEQUENCE [LARGE SCALE GENOMIC DNA]</scope>
    <source>
        <strain evidence="16">WD6-1</strain>
    </source>
</reference>
<dbReference type="SUPFAM" id="SSF53244">
    <property type="entry name" value="MurD-like peptide ligases, peptide-binding domain"/>
    <property type="match status" value="1"/>
</dbReference>
<dbReference type="PANTHER" id="PTHR43024:SF1">
    <property type="entry name" value="UDP-N-ACETYLMURAMOYL-TRIPEPTIDE--D-ALANYL-D-ALANINE LIGASE"/>
    <property type="match status" value="1"/>
</dbReference>
<evidence type="ECO:0000259" key="13">
    <source>
        <dbReference type="Pfam" id="PF02875"/>
    </source>
</evidence>
<evidence type="ECO:0000256" key="6">
    <source>
        <dbReference type="ARBA" id="ARBA00022960"/>
    </source>
</evidence>
<dbReference type="GO" id="GO:0008360">
    <property type="term" value="P:regulation of cell shape"/>
    <property type="evidence" value="ECO:0007669"/>
    <property type="project" value="UniProtKB-KW"/>
</dbReference>
<evidence type="ECO:0000313" key="16">
    <source>
        <dbReference type="Proteomes" id="UP000245168"/>
    </source>
</evidence>
<sequence>MTRTLWTAQEAAEATGGRLEGGDWAAGGVSIDTRTIEPGDLFVALKDKRDGHEFAQAALDAGAAAAMVSKPEACDGPKLVVDDVLEGLRKLGAAARDRCAAVRVGVTGSVGKTSVKEAIAAVFRAAGRAHWSVKSYNNHWGVPLTLARMPRDTERAVFEMGMNHAGEIRELTGLVQPQVALITKIGPAHLEQLGSLEAIADAKSEIFEGLNGDGVAIIPADDDFAPRLAAHARRAKPAFLFDFGVSPEAAVRVLSMENGEDGGTCAFDVLGRRVSVRLALPGAHQAVNAAAVFAACAAAGVDPDLVAEVLSGLEPEAGRGASFDLRLADGGAVRVVDDSYNANPVSMGAAIARLGAERVRGAGRRIAVLGEMLELGPKSAEMHAELAGPLEAASAQLVIGVGAGMRALVDALPAGATARYADAPQAALDMLTSELRDGDVVLIKGSNASGVHNIVASLREGAAVASSEV</sequence>
<dbReference type="Proteomes" id="UP000245168">
    <property type="component" value="Unassembled WGS sequence"/>
</dbReference>
<keyword evidence="8 10" id="KW-0131">Cell cycle</keyword>
<dbReference type="EMBL" id="QEXV01000003">
    <property type="protein sequence ID" value="PWE17722.1"/>
    <property type="molecule type" value="Genomic_DNA"/>
</dbReference>
<comment type="similarity">
    <text evidence="10">Belongs to the MurCDEF family. MurF subfamily.</text>
</comment>
<dbReference type="InterPro" id="IPR013221">
    <property type="entry name" value="Mur_ligase_cen"/>
</dbReference>
<dbReference type="Gene3D" id="3.40.1190.10">
    <property type="entry name" value="Mur-like, catalytic domain"/>
    <property type="match status" value="1"/>
</dbReference>